<evidence type="ECO:0000256" key="7">
    <source>
        <dbReference type="ARBA" id="ARBA00023136"/>
    </source>
</evidence>
<dbReference type="KEGG" id="mzt:108723638"/>
<keyword evidence="8 9" id="KW-0325">Glycoprotein</keyword>
<organism evidence="10 11">
    <name type="scientific">Mycetomoellerius zeteki</name>
    <dbReference type="NCBI Taxonomy" id="64791"/>
    <lineage>
        <taxon>Eukaryota</taxon>
        <taxon>Metazoa</taxon>
        <taxon>Ecdysozoa</taxon>
        <taxon>Arthropoda</taxon>
        <taxon>Hexapoda</taxon>
        <taxon>Insecta</taxon>
        <taxon>Pterygota</taxon>
        <taxon>Neoptera</taxon>
        <taxon>Endopterygota</taxon>
        <taxon>Hymenoptera</taxon>
        <taxon>Apocrita</taxon>
        <taxon>Aculeata</taxon>
        <taxon>Formicoidea</taxon>
        <taxon>Formicidae</taxon>
        <taxon>Myrmicinae</taxon>
        <taxon>Mycetomoellerius</taxon>
    </lineage>
</organism>
<keyword evidence="7 9" id="KW-0472">Membrane</keyword>
<dbReference type="GO" id="GO:0008146">
    <property type="term" value="F:sulfotransferase activity"/>
    <property type="evidence" value="ECO:0007669"/>
    <property type="project" value="InterPro"/>
</dbReference>
<dbReference type="InterPro" id="IPR005331">
    <property type="entry name" value="Sulfotransferase"/>
</dbReference>
<dbReference type="PANTHER" id="PTHR12137">
    <property type="entry name" value="CARBOHYDRATE SULFOTRANSFERASE"/>
    <property type="match status" value="1"/>
</dbReference>
<gene>
    <name evidence="10" type="ORF">ALC60_06709</name>
</gene>
<evidence type="ECO:0000313" key="10">
    <source>
        <dbReference type="EMBL" id="KYQ54420.1"/>
    </source>
</evidence>
<dbReference type="EMBL" id="KQ982584">
    <property type="protein sequence ID" value="KYQ54420.1"/>
    <property type="molecule type" value="Genomic_DNA"/>
</dbReference>
<keyword evidence="5 9" id="KW-1133">Transmembrane helix</keyword>
<protein>
    <recommendedName>
        <fullName evidence="9">Carbohydrate sulfotransferase</fullName>
        <ecNumber evidence="9">2.8.2.-</ecNumber>
    </recommendedName>
</protein>
<keyword evidence="3 9" id="KW-0808">Transferase</keyword>
<dbReference type="Pfam" id="PF03567">
    <property type="entry name" value="Sulfotransfer_2"/>
    <property type="match status" value="1"/>
</dbReference>
<evidence type="ECO:0000256" key="8">
    <source>
        <dbReference type="ARBA" id="ARBA00023180"/>
    </source>
</evidence>
<dbReference type="GO" id="GO:0016051">
    <property type="term" value="P:carbohydrate biosynthetic process"/>
    <property type="evidence" value="ECO:0007669"/>
    <property type="project" value="InterPro"/>
</dbReference>
<reference evidence="10 11" key="1">
    <citation type="submission" date="2015-09" db="EMBL/GenBank/DDBJ databases">
        <title>Trachymyrmex zeteki WGS genome.</title>
        <authorList>
            <person name="Nygaard S."/>
            <person name="Hu H."/>
            <person name="Boomsma J."/>
            <person name="Zhang G."/>
        </authorList>
    </citation>
    <scope>NUCLEOTIDE SEQUENCE [LARGE SCALE GENOMIC DNA]</scope>
    <source>
        <strain evidence="10">Tzet28-1</strain>
        <tissue evidence="10">Whole body</tissue>
    </source>
</reference>
<keyword evidence="9" id="KW-0735">Signal-anchor</keyword>
<feature type="transmembrane region" description="Helical" evidence="9">
    <location>
        <begin position="16"/>
        <end position="34"/>
    </location>
</feature>
<keyword evidence="4 9" id="KW-0812">Transmembrane</keyword>
<keyword evidence="9" id="KW-0119">Carbohydrate metabolism</keyword>
<evidence type="ECO:0000256" key="2">
    <source>
        <dbReference type="ARBA" id="ARBA00006339"/>
    </source>
</evidence>
<dbReference type="GO" id="GO:0000139">
    <property type="term" value="C:Golgi membrane"/>
    <property type="evidence" value="ECO:0007669"/>
    <property type="project" value="UniProtKB-SubCell"/>
</dbReference>
<dbReference type="EC" id="2.8.2.-" evidence="9"/>
<evidence type="ECO:0000256" key="6">
    <source>
        <dbReference type="ARBA" id="ARBA00023034"/>
    </source>
</evidence>
<evidence type="ECO:0000256" key="9">
    <source>
        <dbReference type="RuleBase" id="RU364020"/>
    </source>
</evidence>
<dbReference type="OrthoDB" id="2019940at2759"/>
<dbReference type="InterPro" id="IPR018011">
    <property type="entry name" value="Carb_sulfotrans_8-10"/>
</dbReference>
<accession>A0A151X1Z5</accession>
<comment type="similarity">
    <text evidence="2 9">Belongs to the sulfotransferase 2 family.</text>
</comment>
<comment type="subcellular location">
    <subcellularLocation>
        <location evidence="1 9">Golgi apparatus membrane</location>
        <topology evidence="1 9">Single-pass type II membrane protein</topology>
    </subcellularLocation>
</comment>
<evidence type="ECO:0000256" key="3">
    <source>
        <dbReference type="ARBA" id="ARBA00022679"/>
    </source>
</evidence>
<dbReference type="Proteomes" id="UP000075809">
    <property type="component" value="Unassembled WGS sequence"/>
</dbReference>
<name>A0A151X1Z5_9HYME</name>
<evidence type="ECO:0000256" key="5">
    <source>
        <dbReference type="ARBA" id="ARBA00022989"/>
    </source>
</evidence>
<dbReference type="AlphaFoldDB" id="A0A151X1Z5"/>
<evidence type="ECO:0000313" key="11">
    <source>
        <dbReference type="Proteomes" id="UP000075809"/>
    </source>
</evidence>
<dbReference type="STRING" id="64791.A0A151X1Z5"/>
<proteinExistence type="inferred from homology"/>
<dbReference type="PANTHER" id="PTHR12137:SF54">
    <property type="entry name" value="CARBOHYDRATE SULFOTRANSFERASE"/>
    <property type="match status" value="1"/>
</dbReference>
<keyword evidence="11" id="KW-1185">Reference proteome</keyword>
<evidence type="ECO:0000256" key="1">
    <source>
        <dbReference type="ARBA" id="ARBA00004323"/>
    </source>
</evidence>
<evidence type="ECO:0000256" key="4">
    <source>
        <dbReference type="ARBA" id="ARBA00022692"/>
    </source>
</evidence>
<sequence length="370" mass="44114">MTFFAIFNSLSVKAQFFKYSLCIVLYFLVCIILIKTRRNCDIKETIGVTIKHQQQTPHFSTSDRIIKNVESEINILRRDELEGGTIDLQKSATLLQQISNVCAKYKLRTPLIKRHFLYNVEHKSLYCWIRKVASTSFTKLFSVMSNRQVDHDLYKEVDFLSPENLKDLQRFASNNTIFKLLIVRHPFQRLISSYRDRIEDTSKYTAQSWLYARQILHLSRPELFRFNASGGNVLQRIFLADRRLKVVPSFREFLEWLLKQPPDHDDVHWAQYHTHCAVCNVRYNFVLKLDEYTFGEINYILTKLKLDKNNIYLPRLQRTRTGVTNFNVACKYFRNVTTDMVLRLYKRYKVDFEMYNYKLDKYLHCAEAKN</sequence>
<keyword evidence="6 9" id="KW-0333">Golgi apparatus</keyword>